<keyword evidence="3" id="KW-1185">Reference proteome</keyword>
<dbReference type="Gene3D" id="3.30.420.10">
    <property type="entry name" value="Ribonuclease H-like superfamily/Ribonuclease H"/>
    <property type="match status" value="1"/>
</dbReference>
<dbReference type="AlphaFoldDB" id="L2FKL9"/>
<evidence type="ECO:0000313" key="2">
    <source>
        <dbReference type="EMBL" id="KAF4491858.1"/>
    </source>
</evidence>
<reference evidence="1" key="1">
    <citation type="submission" date="2012-08" db="EMBL/GenBank/DDBJ databases">
        <title>Genome analysis of Colletotrichum orbiculare and Colletotrichum fructicola.</title>
        <authorList>
            <person name="Gan P.H.P."/>
            <person name="Ikeda K."/>
            <person name="Irieda H."/>
            <person name="Narusaka M."/>
            <person name="O'Connell R.J."/>
            <person name="Narusaka Y."/>
            <person name="Takano Y."/>
            <person name="Kubo Y."/>
            <person name="Shirasu K."/>
        </authorList>
    </citation>
    <scope>NUCLEOTIDE SEQUENCE</scope>
    <source>
        <strain evidence="1">Nara gc5</strain>
    </source>
</reference>
<evidence type="ECO:0000313" key="3">
    <source>
        <dbReference type="Proteomes" id="UP000011096"/>
    </source>
</evidence>
<dbReference type="HOGENOM" id="CLU_1004754_0_0_1"/>
<dbReference type="EMBL" id="ANPB02000001">
    <property type="protein sequence ID" value="KAF4491858.1"/>
    <property type="molecule type" value="Genomic_DNA"/>
</dbReference>
<dbReference type="InParanoid" id="L2FKL9"/>
<reference evidence="2 3" key="2">
    <citation type="submission" date="2012-08" db="EMBL/GenBank/DDBJ databases">
        <authorList>
            <person name="Gan P.H.P."/>
            <person name="Ikeda K."/>
            <person name="Irieda H."/>
            <person name="Narusaka M."/>
            <person name="O'Connell R.J."/>
            <person name="Narusaka Y."/>
            <person name="Takano Y."/>
            <person name="Kubo Y."/>
            <person name="Shirasu K."/>
        </authorList>
    </citation>
    <scope>NUCLEOTIDE SEQUENCE [LARGE SCALE GENOMIC DNA]</scope>
    <source>
        <strain evidence="2 3">Nara gc5</strain>
    </source>
</reference>
<dbReference type="Proteomes" id="UP000011096">
    <property type="component" value="Unassembled WGS sequence"/>
</dbReference>
<organism evidence="1">
    <name type="scientific">Colletotrichum fructicola (strain Nara gc5)</name>
    <name type="common">Anthracnose fungus</name>
    <name type="synonym">Colletotrichum gloeosporioides (strain Nara gc5)</name>
    <dbReference type="NCBI Taxonomy" id="1213859"/>
    <lineage>
        <taxon>Eukaryota</taxon>
        <taxon>Fungi</taxon>
        <taxon>Dikarya</taxon>
        <taxon>Ascomycota</taxon>
        <taxon>Pezizomycotina</taxon>
        <taxon>Sordariomycetes</taxon>
        <taxon>Hypocreomycetidae</taxon>
        <taxon>Glomerellales</taxon>
        <taxon>Glomerellaceae</taxon>
        <taxon>Colletotrichum</taxon>
        <taxon>Colletotrichum gloeosporioides species complex</taxon>
    </lineage>
</organism>
<name>L2FKL9_COLFN</name>
<dbReference type="InterPro" id="IPR036397">
    <property type="entry name" value="RNaseH_sf"/>
</dbReference>
<proteinExistence type="predicted"/>
<dbReference type="EMBL" id="KB021008">
    <property type="protein sequence ID" value="ELA26934.1"/>
    <property type="molecule type" value="Genomic_DNA"/>
</dbReference>
<evidence type="ECO:0000313" key="1">
    <source>
        <dbReference type="EMBL" id="ELA26934.1"/>
    </source>
</evidence>
<reference evidence="2 3" key="3">
    <citation type="submission" date="2020-04" db="EMBL/GenBank/DDBJ databases">
        <title>Genome sequencing and assembly of multiple isolates from the Colletotrichum gloeosporioides species complex.</title>
        <authorList>
            <person name="Gan P."/>
            <person name="Shirasu K."/>
        </authorList>
    </citation>
    <scope>NUCLEOTIDE SEQUENCE [LARGE SCALE GENOMIC DNA]</scope>
    <source>
        <strain evidence="2 3">Nara gc5</strain>
    </source>
</reference>
<dbReference type="OrthoDB" id="407198at2759"/>
<dbReference type="SUPFAM" id="SSF53098">
    <property type="entry name" value="Ribonuclease H-like"/>
    <property type="match status" value="1"/>
</dbReference>
<gene>
    <name evidence="1" type="ORF">CGGC5_12124</name>
    <name evidence="2" type="ORF">CGGC5_v002195</name>
</gene>
<dbReference type="InterPro" id="IPR012337">
    <property type="entry name" value="RNaseH-like_sf"/>
</dbReference>
<accession>L2FKL9</accession>
<dbReference type="GO" id="GO:0003676">
    <property type="term" value="F:nucleic acid binding"/>
    <property type="evidence" value="ECO:0007669"/>
    <property type="project" value="InterPro"/>
</dbReference>
<protein>
    <submittedName>
        <fullName evidence="1">Uncharacterized protein</fullName>
    </submittedName>
</protein>
<sequence>MPPQQAPVQRITDMMLSTSTATHSDHETCFVPGINSLCLTPRFPDSHVDVYQGDLAFLESPGPAIDPNGGRFVHLRCYRQDPGTLRRSSHYDSLIIAVASACPANGPNKSAIGVFFGPNNPFNLSLAVPTMYRVEGGEKLLLRHTKHRAELYGVIAALNAVYSFTRRDSIESPANGGIPATLKHVIIKIESGYIVDNTCRMEAQRPLVICQACEAGKSGRSCSEHCDLWQELRQGLVYLADCGAVVQFWYIPRDQNLEAGALANVGLGNPLGPSVKMEVSLYWLSRIKVDSALKLEEYGRYTDWQAY</sequence>
<dbReference type="STRING" id="1213859.L2FKL9"/>